<evidence type="ECO:0000313" key="3">
    <source>
        <dbReference type="EMBL" id="QTR01971.1"/>
    </source>
</evidence>
<evidence type="ECO:0000313" key="4">
    <source>
        <dbReference type="Proteomes" id="UP000671828"/>
    </source>
</evidence>
<dbReference type="Proteomes" id="UP001195724">
    <property type="component" value="Unassembled WGS sequence"/>
</dbReference>
<dbReference type="Gene3D" id="3.40.50.10320">
    <property type="entry name" value="LmbE-like"/>
    <property type="match status" value="1"/>
</dbReference>
<reference evidence="3" key="2">
    <citation type="submission" date="2021-04" db="EMBL/GenBank/DDBJ databases">
        <title>Saccharothrix algeriensis WGS.</title>
        <authorList>
            <person name="Stuskova K."/>
            <person name="Hakalova E."/>
            <person name="Tebbal A.B."/>
            <person name="Eichmeier A."/>
        </authorList>
    </citation>
    <scope>NUCLEOTIDE SEQUENCE</scope>
    <source>
        <strain evidence="3">NRRL B-24137</strain>
    </source>
</reference>
<dbReference type="RefSeq" id="WP_204844087.1">
    <property type="nucleotide sequence ID" value="NZ_JAFBCL010000001.1"/>
</dbReference>
<organism evidence="3 4">
    <name type="scientific">Saccharothrix algeriensis</name>
    <dbReference type="NCBI Taxonomy" id="173560"/>
    <lineage>
        <taxon>Bacteria</taxon>
        <taxon>Bacillati</taxon>
        <taxon>Actinomycetota</taxon>
        <taxon>Actinomycetes</taxon>
        <taxon>Pseudonocardiales</taxon>
        <taxon>Pseudonocardiaceae</taxon>
        <taxon>Saccharothrix</taxon>
    </lineage>
</organism>
<dbReference type="EMBL" id="JAFBCL010000001">
    <property type="protein sequence ID" value="MBM7813456.1"/>
    <property type="molecule type" value="Genomic_DNA"/>
</dbReference>
<evidence type="ECO:0000256" key="1">
    <source>
        <dbReference type="ARBA" id="ARBA00022833"/>
    </source>
</evidence>
<dbReference type="GO" id="GO:0016137">
    <property type="term" value="P:glycoside metabolic process"/>
    <property type="evidence" value="ECO:0007669"/>
    <property type="project" value="UniProtKB-ARBA"/>
</dbReference>
<keyword evidence="1" id="KW-0862">Zinc</keyword>
<evidence type="ECO:0000313" key="2">
    <source>
        <dbReference type="EMBL" id="MBM7813456.1"/>
    </source>
</evidence>
<dbReference type="GO" id="GO:0016811">
    <property type="term" value="F:hydrolase activity, acting on carbon-nitrogen (but not peptide) bonds, in linear amides"/>
    <property type="evidence" value="ECO:0007669"/>
    <property type="project" value="TreeGrafter"/>
</dbReference>
<dbReference type="InterPro" id="IPR003737">
    <property type="entry name" value="GlcNAc_PI_deacetylase-related"/>
</dbReference>
<dbReference type="EMBL" id="CP072788">
    <property type="protein sequence ID" value="QTR01971.1"/>
    <property type="molecule type" value="Genomic_DNA"/>
</dbReference>
<dbReference type="Pfam" id="PF02585">
    <property type="entry name" value="PIG-L"/>
    <property type="match status" value="1"/>
</dbReference>
<gene>
    <name evidence="3" type="ORF">J7S33_22370</name>
    <name evidence="2" type="ORF">JOE68_004321</name>
</gene>
<reference evidence="2 5" key="1">
    <citation type="submission" date="2021-01" db="EMBL/GenBank/DDBJ databases">
        <title>Sequencing the genomes of 1000 actinobacteria strains.</title>
        <authorList>
            <person name="Klenk H.-P."/>
        </authorList>
    </citation>
    <scope>NUCLEOTIDE SEQUENCE [LARGE SCALE GENOMIC DNA]</scope>
    <source>
        <strain evidence="2 5">DSM 44581</strain>
    </source>
</reference>
<dbReference type="SUPFAM" id="SSF102588">
    <property type="entry name" value="LmbE-like"/>
    <property type="match status" value="1"/>
</dbReference>
<proteinExistence type="predicted"/>
<dbReference type="PANTHER" id="PTHR12993">
    <property type="entry name" value="N-ACETYLGLUCOSAMINYL-PHOSPHATIDYLINOSITOL DE-N-ACETYLASE-RELATED"/>
    <property type="match status" value="1"/>
</dbReference>
<accession>A0A8T8HUB4</accession>
<dbReference type="Proteomes" id="UP000671828">
    <property type="component" value="Chromosome"/>
</dbReference>
<name>A0A8T8HUB4_9PSEU</name>
<keyword evidence="5" id="KW-1185">Reference proteome</keyword>
<dbReference type="AlphaFoldDB" id="A0A8T8HUB4"/>
<dbReference type="PANTHER" id="PTHR12993:SF28">
    <property type="entry name" value="LMBE FAMILY PROTEIN"/>
    <property type="match status" value="1"/>
</dbReference>
<evidence type="ECO:0000313" key="5">
    <source>
        <dbReference type="Proteomes" id="UP001195724"/>
    </source>
</evidence>
<protein>
    <submittedName>
        <fullName evidence="2">LmbE family N-acetylglucosaminyl deacetylase</fullName>
    </submittedName>
    <submittedName>
        <fullName evidence="3">PIG-L family deacetylase</fullName>
    </submittedName>
</protein>
<sequence length="238" mass="25269">MADYLPLPEDWDRALAVVAHPDDLEYGAAGAVARWTRLGKSVAYLLVTRGEAGIDGLPPHEAGPLRVREQLAGAAVVGVSAVEFLDHPDGTVEYGLPLRRDIAAAIRRHRPELVITGNHHPTFPGGALNTADHRVVGQAVVDAVRDAANRWVFPDPDVEPWGGVRHVAVSASPHAGHAVDLTDTFDLGVASLRAHAAYLAGLGGGDMADPEAFLRREAEEAGKRFGGRPAATFELLVM</sequence>
<dbReference type="InterPro" id="IPR024078">
    <property type="entry name" value="LmbE-like_dom_sf"/>
</dbReference>